<name>A0A918KQV5_9PROT</name>
<proteinExistence type="predicted"/>
<organism evidence="2 3">
    <name type="scientific">Litorimonas cladophorae</name>
    <dbReference type="NCBI Taxonomy" id="1220491"/>
    <lineage>
        <taxon>Bacteria</taxon>
        <taxon>Pseudomonadati</taxon>
        <taxon>Pseudomonadota</taxon>
        <taxon>Alphaproteobacteria</taxon>
        <taxon>Maricaulales</taxon>
        <taxon>Robiginitomaculaceae</taxon>
    </lineage>
</organism>
<protein>
    <submittedName>
        <fullName evidence="2">Uncharacterized protein</fullName>
    </submittedName>
</protein>
<gene>
    <name evidence="2" type="ORF">GCM10011309_23300</name>
</gene>
<dbReference type="Proteomes" id="UP000600865">
    <property type="component" value="Unassembled WGS sequence"/>
</dbReference>
<feature type="signal peptide" evidence="1">
    <location>
        <begin position="1"/>
        <end position="27"/>
    </location>
</feature>
<evidence type="ECO:0000256" key="1">
    <source>
        <dbReference type="SAM" id="SignalP"/>
    </source>
</evidence>
<comment type="caution">
    <text evidence="2">The sequence shown here is derived from an EMBL/GenBank/DDBJ whole genome shotgun (WGS) entry which is preliminary data.</text>
</comment>
<accession>A0A918KQV5</accession>
<reference evidence="2 3" key="1">
    <citation type="journal article" date="2014" name="Int. J. Syst. Evol. Microbiol.">
        <title>Complete genome sequence of Corynebacterium casei LMG S-19264T (=DSM 44701T), isolated from a smear-ripened cheese.</title>
        <authorList>
            <consortium name="US DOE Joint Genome Institute (JGI-PGF)"/>
            <person name="Walter F."/>
            <person name="Albersmeier A."/>
            <person name="Kalinowski J."/>
            <person name="Ruckert C."/>
        </authorList>
    </citation>
    <scope>NUCLEOTIDE SEQUENCE [LARGE SCALE GENOMIC DNA]</scope>
    <source>
        <strain evidence="2 3">KCTC 23968</strain>
    </source>
</reference>
<evidence type="ECO:0000313" key="2">
    <source>
        <dbReference type="EMBL" id="GGX72320.1"/>
    </source>
</evidence>
<sequence length="164" mass="17867">MTKFLTMPRASLAATLLLLAVPQIAVAQASAPLTDLYACEGVADKADQLDCFLKETAKLRTAETAGELVAVEKENVEQFKRDFAEKTKTPKSRSLAIRSTTTVGANGYVRFTLENGEVWQQAEAARVRLGKAEPDMLVIKKGRMGGVLGLVNGKRPSFRVKQIK</sequence>
<dbReference type="EMBL" id="BMYV01000002">
    <property type="protein sequence ID" value="GGX72320.1"/>
    <property type="molecule type" value="Genomic_DNA"/>
</dbReference>
<keyword evidence="3" id="KW-1185">Reference proteome</keyword>
<evidence type="ECO:0000313" key="3">
    <source>
        <dbReference type="Proteomes" id="UP000600865"/>
    </source>
</evidence>
<feature type="chain" id="PRO_5037045337" evidence="1">
    <location>
        <begin position="28"/>
        <end position="164"/>
    </location>
</feature>
<keyword evidence="1" id="KW-0732">Signal</keyword>
<dbReference type="AlphaFoldDB" id="A0A918KQV5"/>
<dbReference type="RefSeq" id="WP_189586068.1">
    <property type="nucleotide sequence ID" value="NZ_BMYV01000002.1"/>
</dbReference>